<organism evidence="1 2">
    <name type="scientific">Gigaspora margarita</name>
    <dbReference type="NCBI Taxonomy" id="4874"/>
    <lineage>
        <taxon>Eukaryota</taxon>
        <taxon>Fungi</taxon>
        <taxon>Fungi incertae sedis</taxon>
        <taxon>Mucoromycota</taxon>
        <taxon>Glomeromycotina</taxon>
        <taxon>Glomeromycetes</taxon>
        <taxon>Diversisporales</taxon>
        <taxon>Gigasporaceae</taxon>
        <taxon>Gigaspora</taxon>
    </lineage>
</organism>
<protein>
    <submittedName>
        <fullName evidence="1">Uncharacterized protein</fullName>
    </submittedName>
</protein>
<accession>A0A8H4EKA0</accession>
<dbReference type="EMBL" id="WTPW01000530">
    <property type="protein sequence ID" value="KAF0501909.1"/>
    <property type="molecule type" value="Genomic_DNA"/>
</dbReference>
<keyword evidence="2" id="KW-1185">Reference proteome</keyword>
<dbReference type="Proteomes" id="UP000439903">
    <property type="component" value="Unassembled WGS sequence"/>
</dbReference>
<dbReference type="AlphaFoldDB" id="A0A8H4EKA0"/>
<reference evidence="1 2" key="1">
    <citation type="journal article" date="2019" name="Environ. Microbiol.">
        <title>At the nexus of three kingdoms: the genome of the mycorrhizal fungus Gigaspora margarita provides insights into plant, endobacterial and fungal interactions.</title>
        <authorList>
            <person name="Venice F."/>
            <person name="Ghignone S."/>
            <person name="Salvioli di Fossalunga A."/>
            <person name="Amselem J."/>
            <person name="Novero M."/>
            <person name="Xianan X."/>
            <person name="Sedzielewska Toro K."/>
            <person name="Morin E."/>
            <person name="Lipzen A."/>
            <person name="Grigoriev I.V."/>
            <person name="Henrissat B."/>
            <person name="Martin F.M."/>
            <person name="Bonfante P."/>
        </authorList>
    </citation>
    <scope>NUCLEOTIDE SEQUENCE [LARGE SCALE GENOMIC DNA]</scope>
    <source>
        <strain evidence="1 2">BEG34</strain>
    </source>
</reference>
<comment type="caution">
    <text evidence="1">The sequence shown here is derived from an EMBL/GenBank/DDBJ whole genome shotgun (WGS) entry which is preliminary data.</text>
</comment>
<evidence type="ECO:0000313" key="2">
    <source>
        <dbReference type="Proteomes" id="UP000439903"/>
    </source>
</evidence>
<proteinExistence type="predicted"/>
<sequence>MGRYARKRRPKFTNFAYYNRRTQNITPLPENLGLSTSTNAQNNDNKNCGLWWNKLENLSNSNHVETYSPKWNRSCTECGTQLLPSEQKNFCCNAILRHYISPL</sequence>
<name>A0A8H4EKA0_GIGMA</name>
<gene>
    <name evidence="1" type="ORF">F8M41_019897</name>
</gene>
<evidence type="ECO:0000313" key="1">
    <source>
        <dbReference type="EMBL" id="KAF0501909.1"/>
    </source>
</evidence>